<evidence type="ECO:0008006" key="4">
    <source>
        <dbReference type="Google" id="ProtNLM"/>
    </source>
</evidence>
<accession>A0A1V9A5G6</accession>
<dbReference type="AlphaFoldDB" id="A0A1V9A5G6"/>
<protein>
    <recommendedName>
        <fullName evidence="4">DUF3558 domain-containing protein</fullName>
    </recommendedName>
</protein>
<sequence length="321" mass="33028">MRRHWGFAAALLAAVVAGCGGSAVEGSPVPDGERPEPITVAALGDPRTLDPCSLAGLAAFAEHGGARPLARVSLDHCRMAVTVGSENVVVDFGMLSPPRQRAERGLATLPGEVRLVATSAQGRLPCSLDVVLADDVRVEVSADAQRSDSTLDSETVCAVARSAADGIHATLASGQAGHWEPPTHSLARLSACGLLPTDEVAAIVGTSSRVTLYPAEHQCTWGTPGGERPNAQLDFTVGPELGSRDGDEESLAGRDTVVHLARTDSVSVCTLSTEQGPFAEAIDGEREIAVVRVLLPGGGAEPCEAGRALAEAAWEKLPAAS</sequence>
<evidence type="ECO:0000313" key="3">
    <source>
        <dbReference type="Proteomes" id="UP000192591"/>
    </source>
</evidence>
<comment type="caution">
    <text evidence="2">The sequence shown here is derived from an EMBL/GenBank/DDBJ whole genome shotgun (WGS) entry which is preliminary data.</text>
</comment>
<dbReference type="PROSITE" id="PS51257">
    <property type="entry name" value="PROKAR_LIPOPROTEIN"/>
    <property type="match status" value="1"/>
</dbReference>
<keyword evidence="3" id="KW-1185">Reference proteome</keyword>
<organism evidence="2 3">
    <name type="scientific">Saccharomonospora piscinae</name>
    <dbReference type="NCBI Taxonomy" id="687388"/>
    <lineage>
        <taxon>Bacteria</taxon>
        <taxon>Bacillati</taxon>
        <taxon>Actinomycetota</taxon>
        <taxon>Actinomycetes</taxon>
        <taxon>Pseudonocardiales</taxon>
        <taxon>Pseudonocardiaceae</taxon>
        <taxon>Saccharomonospora</taxon>
    </lineage>
</organism>
<dbReference type="Proteomes" id="UP000192591">
    <property type="component" value="Unassembled WGS sequence"/>
</dbReference>
<dbReference type="RefSeq" id="WP_081191367.1">
    <property type="nucleotide sequence ID" value="NZ_MWIH01000005.1"/>
</dbReference>
<feature type="chain" id="PRO_5039410608" description="DUF3558 domain-containing protein" evidence="1">
    <location>
        <begin position="24"/>
        <end position="321"/>
    </location>
</feature>
<keyword evidence="1" id="KW-0732">Signal</keyword>
<name>A0A1V9A5G6_SACPI</name>
<dbReference type="EMBL" id="MWIH01000005">
    <property type="protein sequence ID" value="OQO92276.1"/>
    <property type="molecule type" value="Genomic_DNA"/>
</dbReference>
<feature type="signal peptide" evidence="1">
    <location>
        <begin position="1"/>
        <end position="23"/>
    </location>
</feature>
<reference evidence="2 3" key="1">
    <citation type="submission" date="2017-02" db="EMBL/GenBank/DDBJ databases">
        <title>Draft genome of Saccharomonospora sp. 154.</title>
        <authorList>
            <person name="Alonso-Carmona G.S."/>
            <person name="De La Haba R."/>
            <person name="Vera-Gargallo B."/>
            <person name="Sandoval-Trujillo A.H."/>
            <person name="Ramirez-Duran N."/>
            <person name="Ventosa A."/>
        </authorList>
    </citation>
    <scope>NUCLEOTIDE SEQUENCE [LARGE SCALE GENOMIC DNA]</scope>
    <source>
        <strain evidence="2 3">LRS4.154</strain>
    </source>
</reference>
<proteinExistence type="predicted"/>
<evidence type="ECO:0000313" key="2">
    <source>
        <dbReference type="EMBL" id="OQO92276.1"/>
    </source>
</evidence>
<dbReference type="STRING" id="1962155.B1813_08600"/>
<evidence type="ECO:0000256" key="1">
    <source>
        <dbReference type="SAM" id="SignalP"/>
    </source>
</evidence>
<gene>
    <name evidence="2" type="ORF">B1813_08600</name>
</gene>